<keyword evidence="4" id="KW-1185">Reference proteome</keyword>
<feature type="region of interest" description="Disordered" evidence="1">
    <location>
        <begin position="108"/>
        <end position="140"/>
    </location>
</feature>
<feature type="domain" description="WSC" evidence="2">
    <location>
        <begin position="160"/>
        <end position="248"/>
    </location>
</feature>
<proteinExistence type="predicted"/>
<dbReference type="Pfam" id="PF01822">
    <property type="entry name" value="WSC"/>
    <property type="match status" value="1"/>
</dbReference>
<evidence type="ECO:0000313" key="3">
    <source>
        <dbReference type="EMBL" id="KAF7548005.1"/>
    </source>
</evidence>
<accession>A0A9P5H358</accession>
<reference evidence="3" key="1">
    <citation type="submission" date="2020-03" db="EMBL/GenBank/DDBJ databases">
        <title>Draft Genome Sequence of Cylindrodendrum hubeiense.</title>
        <authorList>
            <person name="Buettner E."/>
            <person name="Kellner H."/>
        </authorList>
    </citation>
    <scope>NUCLEOTIDE SEQUENCE</scope>
    <source>
        <strain evidence="3">IHI 201604</strain>
    </source>
</reference>
<dbReference type="OrthoDB" id="2019572at2759"/>
<dbReference type="EMBL" id="JAANBB010000161">
    <property type="protein sequence ID" value="KAF7548005.1"/>
    <property type="molecule type" value="Genomic_DNA"/>
</dbReference>
<dbReference type="Proteomes" id="UP000722485">
    <property type="component" value="Unassembled WGS sequence"/>
</dbReference>
<organism evidence="3 4">
    <name type="scientific">Cylindrodendrum hubeiense</name>
    <dbReference type="NCBI Taxonomy" id="595255"/>
    <lineage>
        <taxon>Eukaryota</taxon>
        <taxon>Fungi</taxon>
        <taxon>Dikarya</taxon>
        <taxon>Ascomycota</taxon>
        <taxon>Pezizomycotina</taxon>
        <taxon>Sordariomycetes</taxon>
        <taxon>Hypocreomycetidae</taxon>
        <taxon>Hypocreales</taxon>
        <taxon>Nectriaceae</taxon>
        <taxon>Cylindrodendrum</taxon>
    </lineage>
</organism>
<gene>
    <name evidence="3" type="ORF">G7Z17_g7342</name>
</gene>
<evidence type="ECO:0000313" key="4">
    <source>
        <dbReference type="Proteomes" id="UP000722485"/>
    </source>
</evidence>
<sequence length="419" mass="45130">MFATAETLPNVDFTSQLKLKGGRRDIADDQMDIKFDGQTIATENAANPELGLLSATADMSYPRSTTMRSRRISTEAGEHTLEFTIYDSRDALRDSALLVSVSDEFGSNPPIKTAGQKGSKAGTKFGTTSPESDESTFKSDQSAISSVPVNVAYNQPRIHQYSYGGCLKSEAGYPTFTQRGQDEKMTPSLCLSLAKGSKYFGVWENLCYAADFLSQTNMAPSERCNLRCAGNERIFCGGLVSPEVHRSHFGESPGFQRNIPTSQQGFRATFLLTLYIQKKDDTPSLDGAAITPPAGAVGLVSKPAPTAPGSVTSTVTMVRYTTVNPADRRYLVIAEFRTTIQFYYCATCHTTAPPSVKMTTCEASCDGCGSEGQDSTMLTVPVEAIAHPTSLYGSFLRTVASTRANPGNPSIPTDAVAYE</sequence>
<name>A0A9P5H358_9HYPO</name>
<comment type="caution">
    <text evidence="3">The sequence shown here is derived from an EMBL/GenBank/DDBJ whole genome shotgun (WGS) entry which is preliminary data.</text>
</comment>
<evidence type="ECO:0000259" key="2">
    <source>
        <dbReference type="PROSITE" id="PS51212"/>
    </source>
</evidence>
<dbReference type="PROSITE" id="PS51212">
    <property type="entry name" value="WSC"/>
    <property type="match status" value="1"/>
</dbReference>
<dbReference type="InterPro" id="IPR002889">
    <property type="entry name" value="WSC_carb-bd"/>
</dbReference>
<evidence type="ECO:0000256" key="1">
    <source>
        <dbReference type="SAM" id="MobiDB-lite"/>
    </source>
</evidence>
<dbReference type="AlphaFoldDB" id="A0A9P5H358"/>
<protein>
    <recommendedName>
        <fullName evidence="2">WSC domain-containing protein</fullName>
    </recommendedName>
</protein>